<dbReference type="InterPro" id="IPR050628">
    <property type="entry name" value="SNF2_RAD54_helicase_TF"/>
</dbReference>
<dbReference type="Proteomes" id="UP001141434">
    <property type="component" value="Unassembled WGS sequence"/>
</dbReference>
<evidence type="ECO:0000313" key="8">
    <source>
        <dbReference type="Proteomes" id="UP001141434"/>
    </source>
</evidence>
<feature type="compositionally biased region" description="Low complexity" evidence="4">
    <location>
        <begin position="77"/>
        <end position="91"/>
    </location>
</feature>
<dbReference type="CDD" id="cd18793">
    <property type="entry name" value="SF2_C_SNF"/>
    <property type="match status" value="1"/>
</dbReference>
<evidence type="ECO:0000259" key="6">
    <source>
        <dbReference type="PROSITE" id="PS51194"/>
    </source>
</evidence>
<dbReference type="InterPro" id="IPR049730">
    <property type="entry name" value="SNF2/RAD54-like_C"/>
</dbReference>
<dbReference type="SUPFAM" id="SSF52540">
    <property type="entry name" value="P-loop containing nucleoside triphosphate hydrolases"/>
    <property type="match status" value="2"/>
</dbReference>
<keyword evidence="3" id="KW-0067">ATP-binding</keyword>
<evidence type="ECO:0000256" key="1">
    <source>
        <dbReference type="ARBA" id="ARBA00022741"/>
    </source>
</evidence>
<name>A0A9W9JWW2_9EURO</name>
<dbReference type="SMART" id="SM00487">
    <property type="entry name" value="DEXDc"/>
    <property type="match status" value="1"/>
</dbReference>
<dbReference type="GO" id="GO:0005524">
    <property type="term" value="F:ATP binding"/>
    <property type="evidence" value="ECO:0007669"/>
    <property type="project" value="UniProtKB-KW"/>
</dbReference>
<dbReference type="CDD" id="cd18008">
    <property type="entry name" value="DEXDc_SHPRH-like"/>
    <property type="match status" value="1"/>
</dbReference>
<accession>A0A9W9JWW2</accession>
<dbReference type="PANTHER" id="PTHR45626">
    <property type="entry name" value="TRANSCRIPTION TERMINATION FACTOR 2-RELATED"/>
    <property type="match status" value="1"/>
</dbReference>
<feature type="domain" description="Helicase ATP-binding" evidence="5">
    <location>
        <begin position="494"/>
        <end position="684"/>
    </location>
</feature>
<dbReference type="PANTHER" id="PTHR45626:SF52">
    <property type="entry name" value="SINGLE-STRANDED DNA-DEPENDENT ATPASE (EUROFUNG)"/>
    <property type="match status" value="1"/>
</dbReference>
<dbReference type="PROSITE" id="PS51192">
    <property type="entry name" value="HELICASE_ATP_BIND_1"/>
    <property type="match status" value="1"/>
</dbReference>
<sequence>MASHAAMLLDPKASQKRARSNGNHINSSSPDPSDLDSMATSASLGRPQTPNGISRNPAPPMAPSGTVLAARALGTATRDSSPRLSSTTSSPAPNDLTPIDSDLAVQFTSVHDDGNESDAKRSFYDISDGEDVVHSGSLIEGVYGVEQRRNQPSKRVRTADETLATTNKPVTISGNTGLRKWMKEGETTPAPTPAASDIVDLTMDIPNTPKDDDDLQVTGSNNLSTQRVCYGKIEGATINASLVPKPQANPLFGDFSHDWPSMKLEVQRQSGQENSRIDVADPSSKIFGVVDGKTAQALCPLLDSPVLPLDITARLDMRRKAPGEVVWGPTSGVYRVSVNLYGQRQHAGVVGRYLGQHNVWLATPNSVEQGIPVFNPHAERRRALAAAAAANNVMRDKQGQNIRTEVRTAEEVNDAVMKMFDQLVTADIPTMDASPSVKTPLLPHQKQALWFMTEKEKPRKFGPKEEDNNSLWRIDYRANGRQQYREIITGIVLDEEPPQSYGGLLADMMGLGKTLSILSLVTASLDESEEWQNTMPHPTLVRQIPGIRNTRTTFLVVPLSAVNNWISQIKEHLDPQSITYYVFHGPSRTTNVDELSNYDLVITTYSTVLSEISGRGSKRGASPLAKMNMFRIVLDEAHTIREQNAAQTKAILGLHSQRRWSVTGTPIQNRLEDLLSVTKFLGLFPYNDRTRFTHHILSPFKTGDPSVLASLRVLVDSFTLRRVKDKIDLPPRADKIVTLSFSEKEEHLHEFFRSESMVMMRVIAGETKTKMGGRMYHHVLKAMMILRQVSAHGKDLLDVEDRERVKGLSVHDAIDLEEGAAEDTAAATDRKAYGMFLLMQESSGDQCAMCNKRLEEPISEAVAVDRKAPMAIFLPCYDVMCPDCFSALKPVFDSQSQTEVNCQVCDGWIPAKYSTITPAGLEEYIAQEQQSRKQGKQFGDYEGPHTKTITLVNNLKEIAAESEQLHGEPPIKSVVFSAWTSHLDLIERALRDQGLNGFTRLDGSMSLAARGKALDIFAQDPSITILLATIGAGGVGLNLTAASRVFVMEPQYNPAAVAQAVDRVHRLGQKRPVETIQFIMKGSIEEKILDLAKKKQQLADMSMNRGKLDKRDVQEARMREYRSLFK</sequence>
<reference evidence="7" key="1">
    <citation type="submission" date="2022-11" db="EMBL/GenBank/DDBJ databases">
        <authorList>
            <person name="Petersen C."/>
        </authorList>
    </citation>
    <scope>NUCLEOTIDE SEQUENCE</scope>
    <source>
        <strain evidence="7">IBT 34128</strain>
    </source>
</reference>
<keyword evidence="2" id="KW-0378">Hydrolase</keyword>
<dbReference type="GO" id="GO:0016787">
    <property type="term" value="F:hydrolase activity"/>
    <property type="evidence" value="ECO:0007669"/>
    <property type="project" value="UniProtKB-KW"/>
</dbReference>
<dbReference type="PROSITE" id="PS51194">
    <property type="entry name" value="HELICASE_CTER"/>
    <property type="match status" value="1"/>
</dbReference>
<evidence type="ECO:0000256" key="3">
    <source>
        <dbReference type="ARBA" id="ARBA00022840"/>
    </source>
</evidence>
<dbReference type="EMBL" id="JAPMSZ010000011">
    <property type="protein sequence ID" value="KAJ5084032.1"/>
    <property type="molecule type" value="Genomic_DNA"/>
</dbReference>
<protein>
    <submittedName>
        <fullName evidence="7">Uncharacterized protein</fullName>
    </submittedName>
</protein>
<keyword evidence="1" id="KW-0547">Nucleotide-binding</keyword>
<dbReference type="GO" id="GO:0005634">
    <property type="term" value="C:nucleus"/>
    <property type="evidence" value="ECO:0007669"/>
    <property type="project" value="TreeGrafter"/>
</dbReference>
<dbReference type="InterPro" id="IPR027417">
    <property type="entry name" value="P-loop_NTPase"/>
</dbReference>
<gene>
    <name evidence="7" type="ORF">NUU61_008611</name>
</gene>
<dbReference type="Gene3D" id="3.40.50.10810">
    <property type="entry name" value="Tandem AAA-ATPase domain"/>
    <property type="match status" value="1"/>
</dbReference>
<dbReference type="GeneID" id="81398305"/>
<feature type="compositionally biased region" description="Polar residues" evidence="4">
    <location>
        <begin position="38"/>
        <end position="54"/>
    </location>
</feature>
<evidence type="ECO:0000256" key="4">
    <source>
        <dbReference type="SAM" id="MobiDB-lite"/>
    </source>
</evidence>
<dbReference type="GO" id="GO:0008094">
    <property type="term" value="F:ATP-dependent activity, acting on DNA"/>
    <property type="evidence" value="ECO:0007669"/>
    <property type="project" value="TreeGrafter"/>
</dbReference>
<dbReference type="Pfam" id="PF00176">
    <property type="entry name" value="SNF2-rel_dom"/>
    <property type="match status" value="1"/>
</dbReference>
<dbReference type="AlphaFoldDB" id="A0A9W9JWW2"/>
<dbReference type="OrthoDB" id="448448at2759"/>
<organism evidence="7 8">
    <name type="scientific">Penicillium alfredii</name>
    <dbReference type="NCBI Taxonomy" id="1506179"/>
    <lineage>
        <taxon>Eukaryota</taxon>
        <taxon>Fungi</taxon>
        <taxon>Dikarya</taxon>
        <taxon>Ascomycota</taxon>
        <taxon>Pezizomycotina</taxon>
        <taxon>Eurotiomycetes</taxon>
        <taxon>Eurotiomycetidae</taxon>
        <taxon>Eurotiales</taxon>
        <taxon>Aspergillaceae</taxon>
        <taxon>Penicillium</taxon>
    </lineage>
</organism>
<dbReference type="RefSeq" id="XP_056507429.1">
    <property type="nucleotide sequence ID" value="XM_056659136.1"/>
</dbReference>
<dbReference type="InterPro" id="IPR038718">
    <property type="entry name" value="SNF2-like_sf"/>
</dbReference>
<evidence type="ECO:0000313" key="7">
    <source>
        <dbReference type="EMBL" id="KAJ5084032.1"/>
    </source>
</evidence>
<reference evidence="7" key="2">
    <citation type="journal article" date="2023" name="IMA Fungus">
        <title>Comparative genomic study of the Penicillium genus elucidates a diverse pangenome and 15 lateral gene transfer events.</title>
        <authorList>
            <person name="Petersen C."/>
            <person name="Sorensen T."/>
            <person name="Nielsen M.R."/>
            <person name="Sondergaard T.E."/>
            <person name="Sorensen J.L."/>
            <person name="Fitzpatrick D.A."/>
            <person name="Frisvad J.C."/>
            <person name="Nielsen K.L."/>
        </authorList>
    </citation>
    <scope>NUCLEOTIDE SEQUENCE</scope>
    <source>
        <strain evidence="7">IBT 34128</strain>
    </source>
</reference>
<feature type="compositionally biased region" description="Low complexity" evidence="4">
    <location>
        <begin position="27"/>
        <end position="37"/>
    </location>
</feature>
<feature type="region of interest" description="Disordered" evidence="4">
    <location>
        <begin position="1"/>
        <end position="99"/>
    </location>
</feature>
<dbReference type="InterPro" id="IPR014001">
    <property type="entry name" value="Helicase_ATP-bd"/>
</dbReference>
<dbReference type="SMART" id="SM00490">
    <property type="entry name" value="HELICc"/>
    <property type="match status" value="1"/>
</dbReference>
<proteinExistence type="predicted"/>
<comment type="caution">
    <text evidence="7">The sequence shown here is derived from an EMBL/GenBank/DDBJ whole genome shotgun (WGS) entry which is preliminary data.</text>
</comment>
<keyword evidence="8" id="KW-1185">Reference proteome</keyword>
<dbReference type="Gene3D" id="3.40.50.300">
    <property type="entry name" value="P-loop containing nucleotide triphosphate hydrolases"/>
    <property type="match status" value="1"/>
</dbReference>
<evidence type="ECO:0000259" key="5">
    <source>
        <dbReference type="PROSITE" id="PS51192"/>
    </source>
</evidence>
<dbReference type="GO" id="GO:0006281">
    <property type="term" value="P:DNA repair"/>
    <property type="evidence" value="ECO:0007669"/>
    <property type="project" value="TreeGrafter"/>
</dbReference>
<dbReference type="InterPro" id="IPR001650">
    <property type="entry name" value="Helicase_C-like"/>
</dbReference>
<feature type="domain" description="Helicase C-terminal" evidence="6">
    <location>
        <begin position="950"/>
        <end position="1119"/>
    </location>
</feature>
<dbReference type="InterPro" id="IPR000330">
    <property type="entry name" value="SNF2_N"/>
</dbReference>
<evidence type="ECO:0000256" key="2">
    <source>
        <dbReference type="ARBA" id="ARBA00022801"/>
    </source>
</evidence>
<dbReference type="Pfam" id="PF00271">
    <property type="entry name" value="Helicase_C"/>
    <property type="match status" value="1"/>
</dbReference>